<proteinExistence type="predicted"/>
<dbReference type="RefSeq" id="WP_174630616.1">
    <property type="nucleotide sequence ID" value="NZ_CP049074.1"/>
</dbReference>
<accession>A0A6N0NV38</accession>
<organism evidence="1 2">
    <name type="scientific">Metallosphaera tengchongensis</name>
    <dbReference type="NCBI Taxonomy" id="1532350"/>
    <lineage>
        <taxon>Archaea</taxon>
        <taxon>Thermoproteota</taxon>
        <taxon>Thermoprotei</taxon>
        <taxon>Sulfolobales</taxon>
        <taxon>Sulfolobaceae</taxon>
        <taxon>Metallosphaera</taxon>
    </lineage>
</organism>
<evidence type="ECO:0000313" key="1">
    <source>
        <dbReference type="EMBL" id="QKR00037.1"/>
    </source>
</evidence>
<evidence type="ECO:0000313" key="2">
    <source>
        <dbReference type="Proteomes" id="UP000509301"/>
    </source>
</evidence>
<dbReference type="EMBL" id="CP049074">
    <property type="protein sequence ID" value="QKR00037.1"/>
    <property type="molecule type" value="Genomic_DNA"/>
</dbReference>
<keyword evidence="2" id="KW-1185">Reference proteome</keyword>
<name>A0A6N0NV38_9CREN</name>
<protein>
    <submittedName>
        <fullName evidence="1">Uncharacterized protein</fullName>
    </submittedName>
</protein>
<sequence>MEANTDELRKFLEGKIASLKKELEYYEYLLSVIESGYVPNSRGGKVSLDYIKNRKGEIIGEIYFSPPSMKIIVKKKVNMPRSYMNALSKILDDSKAIDKIDYNIVLDKEDLKEISISGVKEELLYSRLKASVQSILERASS</sequence>
<dbReference type="GeneID" id="55641539"/>
<reference evidence="1 2" key="1">
    <citation type="submission" date="2020-02" db="EMBL/GenBank/DDBJ databases">
        <title>Comparative genome analysis reveals the metabolism and evolution of the thermophilic archaeal genus Metallosphaera.</title>
        <authorList>
            <person name="Jiang C."/>
        </authorList>
    </citation>
    <scope>NUCLEOTIDE SEQUENCE [LARGE SCALE GENOMIC DNA]</scope>
    <source>
        <strain evidence="1 2">Ric-A</strain>
    </source>
</reference>
<dbReference type="KEGG" id="mten:GWK48_06275"/>
<gene>
    <name evidence="1" type="ORF">GWK48_06275</name>
</gene>
<dbReference type="OrthoDB" id="35722at2157"/>
<dbReference type="Proteomes" id="UP000509301">
    <property type="component" value="Chromosome"/>
</dbReference>
<dbReference type="AlphaFoldDB" id="A0A6N0NV38"/>